<organism evidence="12 13">
    <name type="scientific">Oikopleura dioica</name>
    <name type="common">Tunicate</name>
    <dbReference type="NCBI Taxonomy" id="34765"/>
    <lineage>
        <taxon>Eukaryota</taxon>
        <taxon>Metazoa</taxon>
        <taxon>Chordata</taxon>
        <taxon>Tunicata</taxon>
        <taxon>Appendicularia</taxon>
        <taxon>Copelata</taxon>
        <taxon>Oikopleuridae</taxon>
        <taxon>Oikopleura</taxon>
    </lineage>
</organism>
<keyword evidence="8 11" id="KW-1133">Transmembrane helix</keyword>
<feature type="region of interest" description="Disordered" evidence="10">
    <location>
        <begin position="168"/>
        <end position="189"/>
    </location>
</feature>
<evidence type="ECO:0000256" key="8">
    <source>
        <dbReference type="ARBA" id="ARBA00022989"/>
    </source>
</evidence>
<dbReference type="Proteomes" id="UP001158576">
    <property type="component" value="Chromosome 1"/>
</dbReference>
<keyword evidence="7" id="KW-0965">Cell junction</keyword>
<dbReference type="EMBL" id="OU015566">
    <property type="protein sequence ID" value="CAG5103094.1"/>
    <property type="molecule type" value="Genomic_DNA"/>
</dbReference>
<sequence length="218" mass="24835">MFGMWKGIWMYCFENEPGSYACELNDLAPLHYQTIQLLFMKSLTVVGSAAGVFGLVGYLVAAFHARKIRAKILLRWVQFSGAMAVLQAAAYILCSILYAADIFKSWWNAEAFATACLLACDTAQFVFGWALITVWALNPFILLTGFLMICYPEKMSHLSKKGKSEESFDSKEIDYDSQEEEDETTDDDVFISDLDHRRHQARLLSEKLQRSNPEYTFI</sequence>
<keyword evidence="13" id="KW-1185">Reference proteome</keyword>
<keyword evidence="9 11" id="KW-0472">Membrane</keyword>
<feature type="transmembrane region" description="Helical" evidence="11">
    <location>
        <begin position="38"/>
        <end position="61"/>
    </location>
</feature>
<dbReference type="PANTHER" id="PTHR12002">
    <property type="entry name" value="CLAUDIN"/>
    <property type="match status" value="1"/>
</dbReference>
<comment type="similarity">
    <text evidence="3">Belongs to the claudin family.</text>
</comment>
<evidence type="ECO:0000256" key="3">
    <source>
        <dbReference type="ARBA" id="ARBA00008295"/>
    </source>
</evidence>
<evidence type="ECO:0000256" key="2">
    <source>
        <dbReference type="ARBA" id="ARBA00004651"/>
    </source>
</evidence>
<dbReference type="Gene3D" id="1.20.140.150">
    <property type="match status" value="1"/>
</dbReference>
<evidence type="ECO:0000256" key="5">
    <source>
        <dbReference type="ARBA" id="ARBA00022475"/>
    </source>
</evidence>
<keyword evidence="4" id="KW-0796">Tight junction</keyword>
<evidence type="ECO:0000256" key="10">
    <source>
        <dbReference type="SAM" id="MobiDB-lite"/>
    </source>
</evidence>
<evidence type="ECO:0000256" key="11">
    <source>
        <dbReference type="SAM" id="Phobius"/>
    </source>
</evidence>
<evidence type="ECO:0000256" key="9">
    <source>
        <dbReference type="ARBA" id="ARBA00023136"/>
    </source>
</evidence>
<protein>
    <submittedName>
        <fullName evidence="12">Oidioi.mRNA.OKI2018_I69.chr1.g612.t1.cds</fullName>
    </submittedName>
</protein>
<gene>
    <name evidence="12" type="ORF">OKIOD_LOCUS9377</name>
</gene>
<evidence type="ECO:0000313" key="12">
    <source>
        <dbReference type="EMBL" id="CAG5103094.1"/>
    </source>
</evidence>
<reference evidence="12 13" key="1">
    <citation type="submission" date="2021-04" db="EMBL/GenBank/DDBJ databases">
        <authorList>
            <person name="Bliznina A."/>
        </authorList>
    </citation>
    <scope>NUCLEOTIDE SEQUENCE [LARGE SCALE GENOMIC DNA]</scope>
</reference>
<evidence type="ECO:0000256" key="1">
    <source>
        <dbReference type="ARBA" id="ARBA00004435"/>
    </source>
</evidence>
<comment type="subcellular location">
    <subcellularLocation>
        <location evidence="1">Cell junction</location>
        <location evidence="1">Tight junction</location>
    </subcellularLocation>
    <subcellularLocation>
        <location evidence="2">Cell membrane</location>
        <topology evidence="2">Multi-pass membrane protein</topology>
    </subcellularLocation>
</comment>
<feature type="transmembrane region" description="Helical" evidence="11">
    <location>
        <begin position="127"/>
        <end position="151"/>
    </location>
</feature>
<accession>A0ABN7SPR3</accession>
<evidence type="ECO:0000256" key="6">
    <source>
        <dbReference type="ARBA" id="ARBA00022692"/>
    </source>
</evidence>
<dbReference type="InterPro" id="IPR006187">
    <property type="entry name" value="Claudin"/>
</dbReference>
<proteinExistence type="inferred from homology"/>
<evidence type="ECO:0000313" key="13">
    <source>
        <dbReference type="Proteomes" id="UP001158576"/>
    </source>
</evidence>
<keyword evidence="6 11" id="KW-0812">Transmembrane</keyword>
<keyword evidence="5" id="KW-1003">Cell membrane</keyword>
<evidence type="ECO:0000256" key="7">
    <source>
        <dbReference type="ARBA" id="ARBA00022949"/>
    </source>
</evidence>
<evidence type="ECO:0000256" key="4">
    <source>
        <dbReference type="ARBA" id="ARBA00022427"/>
    </source>
</evidence>
<feature type="compositionally biased region" description="Acidic residues" evidence="10">
    <location>
        <begin position="175"/>
        <end position="189"/>
    </location>
</feature>
<feature type="transmembrane region" description="Helical" evidence="11">
    <location>
        <begin position="73"/>
        <end position="100"/>
    </location>
</feature>
<name>A0ABN7SPR3_OIKDI</name>